<proteinExistence type="predicted"/>
<feature type="region of interest" description="Disordered" evidence="1">
    <location>
        <begin position="98"/>
        <end position="177"/>
    </location>
</feature>
<dbReference type="AlphaFoldDB" id="A0AAV0HVV2"/>
<gene>
    <name evidence="3" type="ORF">LITE_LOCUS6221</name>
</gene>
<dbReference type="Proteomes" id="UP001154282">
    <property type="component" value="Unassembled WGS sequence"/>
</dbReference>
<name>A0AAV0HVV2_9ROSI</name>
<feature type="compositionally biased region" description="Acidic residues" evidence="1">
    <location>
        <begin position="168"/>
        <end position="177"/>
    </location>
</feature>
<comment type="caution">
    <text evidence="3">The sequence shown here is derived from an EMBL/GenBank/DDBJ whole genome shotgun (WGS) entry which is preliminary data.</text>
</comment>
<dbReference type="EMBL" id="CAMGYJ010000003">
    <property type="protein sequence ID" value="CAI0389395.1"/>
    <property type="molecule type" value="Genomic_DNA"/>
</dbReference>
<protein>
    <recommendedName>
        <fullName evidence="2">DUF4216 domain-containing protein</fullName>
    </recommendedName>
</protein>
<accession>A0AAV0HVV2</accession>
<keyword evidence="4" id="KW-1185">Reference proteome</keyword>
<dbReference type="Pfam" id="PF13952">
    <property type="entry name" value="DUF4216"/>
    <property type="match status" value="1"/>
</dbReference>
<feature type="domain" description="DUF4216" evidence="2">
    <location>
        <begin position="16"/>
        <end position="88"/>
    </location>
</feature>
<feature type="compositionally biased region" description="Acidic residues" evidence="1">
    <location>
        <begin position="103"/>
        <end position="116"/>
    </location>
</feature>
<evidence type="ECO:0000313" key="4">
    <source>
        <dbReference type="Proteomes" id="UP001154282"/>
    </source>
</evidence>
<evidence type="ECO:0000313" key="3">
    <source>
        <dbReference type="EMBL" id="CAI0389395.1"/>
    </source>
</evidence>
<dbReference type="PANTHER" id="PTHR48258">
    <property type="entry name" value="DUF4218 DOMAIN-CONTAINING PROTEIN-RELATED"/>
    <property type="match status" value="1"/>
</dbReference>
<feature type="compositionally biased region" description="Acidic residues" evidence="1">
    <location>
        <begin position="135"/>
        <end position="151"/>
    </location>
</feature>
<sequence>MGSKVVDYYGVLTEIIELQYLGGNRVVMFKCEWWDVENIDRGVKVDKYGFVSVNTSRKLVTNEPFVLASQVEQVFYAQDGSNPNWIVVLKGQSQSSFDHFSEDSVDEQSYEQEEAFQQEKSATNYPIHNLVQGNELDDWEENDEAHDDSDDNSNHSENSADEGQSSGESEDNDDFLL</sequence>
<dbReference type="InterPro" id="IPR025312">
    <property type="entry name" value="DUF4216"/>
</dbReference>
<evidence type="ECO:0000259" key="2">
    <source>
        <dbReference type="Pfam" id="PF13952"/>
    </source>
</evidence>
<reference evidence="3" key="1">
    <citation type="submission" date="2022-08" db="EMBL/GenBank/DDBJ databases">
        <authorList>
            <person name="Gutierrez-Valencia J."/>
        </authorList>
    </citation>
    <scope>NUCLEOTIDE SEQUENCE</scope>
</reference>
<evidence type="ECO:0000256" key="1">
    <source>
        <dbReference type="SAM" id="MobiDB-lite"/>
    </source>
</evidence>
<dbReference type="PANTHER" id="PTHR48258:SF3">
    <property type="entry name" value="FK506-BINDING PROTEIN 4-LIKE ISOFORM X1"/>
    <property type="match status" value="1"/>
</dbReference>
<organism evidence="3 4">
    <name type="scientific">Linum tenue</name>
    <dbReference type="NCBI Taxonomy" id="586396"/>
    <lineage>
        <taxon>Eukaryota</taxon>
        <taxon>Viridiplantae</taxon>
        <taxon>Streptophyta</taxon>
        <taxon>Embryophyta</taxon>
        <taxon>Tracheophyta</taxon>
        <taxon>Spermatophyta</taxon>
        <taxon>Magnoliopsida</taxon>
        <taxon>eudicotyledons</taxon>
        <taxon>Gunneridae</taxon>
        <taxon>Pentapetalae</taxon>
        <taxon>rosids</taxon>
        <taxon>fabids</taxon>
        <taxon>Malpighiales</taxon>
        <taxon>Linaceae</taxon>
        <taxon>Linum</taxon>
    </lineage>
</organism>